<dbReference type="InterPro" id="IPR036736">
    <property type="entry name" value="ACP-like_sf"/>
</dbReference>
<dbReference type="Pfam" id="PF00550">
    <property type="entry name" value="PP-binding"/>
    <property type="match status" value="2"/>
</dbReference>
<dbReference type="InterPro" id="IPR009081">
    <property type="entry name" value="PP-bd_ACP"/>
</dbReference>
<evidence type="ECO:0000313" key="9">
    <source>
        <dbReference type="Proteomes" id="UP000663090"/>
    </source>
</evidence>
<dbReference type="Gene3D" id="3.30.559.10">
    <property type="entry name" value="Chloramphenicol acetyltransferase-like domain"/>
    <property type="match status" value="1"/>
</dbReference>
<dbReference type="InterPro" id="IPR000873">
    <property type="entry name" value="AMP-dep_synth/lig_dom"/>
</dbReference>
<evidence type="ECO:0000313" key="8">
    <source>
        <dbReference type="EMBL" id="QSQ15808.1"/>
    </source>
</evidence>
<dbReference type="PROSITE" id="PS00455">
    <property type="entry name" value="AMP_BINDING"/>
    <property type="match status" value="2"/>
</dbReference>
<keyword evidence="4" id="KW-0276">Fatty acid metabolism</keyword>
<dbReference type="PROSITE" id="PS00012">
    <property type="entry name" value="PHOSPHOPANTETHEINE"/>
    <property type="match status" value="1"/>
</dbReference>
<dbReference type="RefSeq" id="WP_206717498.1">
    <property type="nucleotide sequence ID" value="NZ_CP071091.1"/>
</dbReference>
<evidence type="ECO:0000256" key="6">
    <source>
        <dbReference type="SAM" id="MobiDB-lite"/>
    </source>
</evidence>
<evidence type="ECO:0000256" key="4">
    <source>
        <dbReference type="ARBA" id="ARBA00022832"/>
    </source>
</evidence>
<dbReference type="PANTHER" id="PTHR45527">
    <property type="entry name" value="NONRIBOSOMAL PEPTIDE SYNTHETASE"/>
    <property type="match status" value="1"/>
</dbReference>
<feature type="domain" description="Carrier" evidence="7">
    <location>
        <begin position="602"/>
        <end position="679"/>
    </location>
</feature>
<protein>
    <submittedName>
        <fullName evidence="8">Amino acid adenylation domain-containing protein</fullName>
    </submittedName>
</protein>
<dbReference type="Gene3D" id="3.30.559.30">
    <property type="entry name" value="Nonribosomal peptide synthetase, condensation domain"/>
    <property type="match status" value="1"/>
</dbReference>
<dbReference type="InterPro" id="IPR045851">
    <property type="entry name" value="AMP-bd_C_sf"/>
</dbReference>
<dbReference type="Pfam" id="PF00668">
    <property type="entry name" value="Condensation"/>
    <property type="match status" value="1"/>
</dbReference>
<dbReference type="Gene3D" id="3.40.50.1820">
    <property type="entry name" value="alpha/beta hydrolase"/>
    <property type="match status" value="1"/>
</dbReference>
<dbReference type="CDD" id="cd19531">
    <property type="entry name" value="LCL_NRPS-like"/>
    <property type="match status" value="1"/>
</dbReference>
<feature type="compositionally biased region" description="Basic and acidic residues" evidence="6">
    <location>
        <begin position="1750"/>
        <end position="1759"/>
    </location>
</feature>
<dbReference type="PROSITE" id="PS50075">
    <property type="entry name" value="CARRIER"/>
    <property type="match status" value="2"/>
</dbReference>
<evidence type="ECO:0000256" key="1">
    <source>
        <dbReference type="ARBA" id="ARBA00001957"/>
    </source>
</evidence>
<dbReference type="InterPro" id="IPR020845">
    <property type="entry name" value="AMP-binding_CS"/>
</dbReference>
<keyword evidence="5" id="KW-0443">Lipid metabolism</keyword>
<dbReference type="SUPFAM" id="SSF47336">
    <property type="entry name" value="ACP-like"/>
    <property type="match status" value="2"/>
</dbReference>
<dbReference type="SUPFAM" id="SSF52777">
    <property type="entry name" value="CoA-dependent acyltransferases"/>
    <property type="match status" value="2"/>
</dbReference>
<evidence type="ECO:0000256" key="5">
    <source>
        <dbReference type="ARBA" id="ARBA00023098"/>
    </source>
</evidence>
<dbReference type="Proteomes" id="UP000663090">
    <property type="component" value="Chromosome"/>
</dbReference>
<evidence type="ECO:0000259" key="7">
    <source>
        <dbReference type="PROSITE" id="PS50075"/>
    </source>
</evidence>
<dbReference type="NCBIfam" id="TIGR01733">
    <property type="entry name" value="AA-adenyl-dom"/>
    <property type="match status" value="1"/>
</dbReference>
<dbReference type="SMART" id="SM00823">
    <property type="entry name" value="PKS_PP"/>
    <property type="match status" value="2"/>
</dbReference>
<dbReference type="Gene3D" id="3.30.300.30">
    <property type="match status" value="2"/>
</dbReference>
<feature type="region of interest" description="Disordered" evidence="6">
    <location>
        <begin position="1737"/>
        <end position="1770"/>
    </location>
</feature>
<dbReference type="InterPro" id="IPR006162">
    <property type="entry name" value="Ppantetheine_attach_site"/>
</dbReference>
<organism evidence="8 9">
    <name type="scientific">Myxococcus landrumensis</name>
    <dbReference type="NCBI Taxonomy" id="2813577"/>
    <lineage>
        <taxon>Bacteria</taxon>
        <taxon>Pseudomonadati</taxon>
        <taxon>Myxococcota</taxon>
        <taxon>Myxococcia</taxon>
        <taxon>Myxococcales</taxon>
        <taxon>Cystobacterineae</taxon>
        <taxon>Myxococcaceae</taxon>
        <taxon>Myxococcus</taxon>
    </lineage>
</organism>
<feature type="compositionally biased region" description="Basic residues" evidence="6">
    <location>
        <begin position="1761"/>
        <end position="1770"/>
    </location>
</feature>
<dbReference type="InterPro" id="IPR040097">
    <property type="entry name" value="FAAL/FAAC"/>
</dbReference>
<feature type="domain" description="Carrier" evidence="7">
    <location>
        <begin position="1666"/>
        <end position="1742"/>
    </location>
</feature>
<accession>A0ABX7NBK1</accession>
<keyword evidence="9" id="KW-1185">Reference proteome</keyword>
<name>A0ABX7NBK1_9BACT</name>
<comment type="cofactor">
    <cofactor evidence="1">
        <name>pantetheine 4'-phosphate</name>
        <dbReference type="ChEBI" id="CHEBI:47942"/>
    </cofactor>
</comment>
<sequence length="1770" mass="192262">MHLPTRVSPASAFVRPESATLVEVCRFRALNQPTDDIYTFVDETGEHTVTYAQLDTEVRAVAARLQRELAPGDRALLMYPPGREYVVGFLACLYAGVVAVPAYPPDVTRLGRTLPRLLSLVADCGARVALTTEGIAALVGPLTEGREDLRALRWLPTDAVPVEEAGSWRELDLRPDTVAFLQYTSGSTGTPRGVVLGHRQLLHNSELISRGFNAKPNPRFVSWLPPYHDMGLIAGIIHPLFRDMPSSLMPPLYFLQRPMRWLEVISRHGGTVSGGPNFAFDLCVRKSTPEERAALDLSRWEVAYCGAEPVRAETMERFAQAFAPGGFRRQALYPCYGLAEGTLIVTGRQRAEEREDVLVVRDYAREGLERGEARPPSPGEEGTALVSCGEVLGVQEVRVVDPGTREPVPPGRVGELWVRGPSVAEGYWQRPEETERDFNGRLAGSGEGPFLRTGDLAIVEDGEVFITGRLKDVLILRGRNLYPQDLELTVERSHPALRPGCGVAFPVQVNGEERLVVVQEVAAKAAESGAADDALARIQASLTEEHGVAAHAVVLITAGSLPKTSSGKVQRRVTRRTYLDGALEVVKAWRESEVEARAADASQSEEVLGWLAGDVAWRLGSSTAALDADAPLTRYGLDSLRGLDVMHAIQRRWGVSLPPTFLLQGPSLREVAARVEHERGTVVEPVLSSAAGDVSPHVSDGQRALWFLQRLAPGGTAYHIARAMRLAPDVDLEVLARVFTELAARHPALACAFPEERGEPVWRSAAAPVMERESASGWSEAALRERLDVESQRPFDLERGPLMRVRVFTGVERGPVLLLVFHHLITDFWSLEVLAEELGVLYTAGVRGVPAELPAPPPMAGPLLRDREARLTGAKGEALQSWWRERLGGELPVLELPTSRTRPRLQSFRGASVSFRVEGDTASRLLSLAGAQGATPFMVLLAGYVAFLRRYTGQEDLVVGTPTTGREHADLSRQLGYFVNPMALRARVTRGQSFSSLLKEVRGLVLEALEHQELSFARMVERLQPRRDAARAPVFQTMFVLHAGRPGREALAPFALGGAGTRVRLGALELESVPLRNQASAFDLTLTMAESEGGFAASLEYCTDLFDTALAERMVRHLRTLLDAAARTPEVPVLDLPLLDVDEQRGLLALGLSTAASEAPRARSLHGAFEDAVARSPDAVALVSGTSRWTYLEVDDWAERLGARLRRRGVGPEVRVGVMMERGHPGTVIAFLAVLKAGGTVVPCEPSHPPERIAWMLRDARARGLLVQDRLARRLELPSDVSLFRWEELGGHAPGEEEPPVVASPLPSSDCSAYVIYTSGSTGHPKGVVVTHRGALHLAESMWRGFGLGPGDRVLQFASPAFDASVAEYLQALVTGAALHLPPTGELLAGEALHRVLREERITLVTLPPSACALLPEAPLPDLRMMVSAGESCPEDLVSRFAPGRTFVNAYGPTEATVCSTWATCHAGEGTPDIGRPLPAVDAYVLDEALNPVPPGVAGELFVGGPMVARGYLGRPDLTAARFVPDPYGSAEGARLYRTGDGARWRPDGRLELLGRMDAQVKLRGFRIEPGEVEGVLRELVGMRQAHVRVWRPPSGGEARLVAYVVPPEGGLPPPGELKASLRTRLPEYLVPVDFVALDALPLLSSGKVDTRALPPPMRMAPAEGAPRTPLEETLSRAWAETLGFPAVGVHSHFFDDLGGSSLAAVRACARIRESLGRDVPITHFFEHPTVHALARRLSSDSEPGTQAVKHQERAEARRQALQRRGGRNT</sequence>
<dbReference type="InterPro" id="IPR025110">
    <property type="entry name" value="AMP-bd_C"/>
</dbReference>
<dbReference type="InterPro" id="IPR020806">
    <property type="entry name" value="PKS_PP-bd"/>
</dbReference>
<dbReference type="Gene3D" id="1.10.1200.10">
    <property type="entry name" value="ACP-like"/>
    <property type="match status" value="1"/>
</dbReference>
<dbReference type="Pfam" id="PF23024">
    <property type="entry name" value="AMP-dom_DIP2-like"/>
    <property type="match status" value="1"/>
</dbReference>
<reference evidence="8 9" key="1">
    <citation type="submission" date="2021-02" db="EMBL/GenBank/DDBJ databases">
        <title>De Novo genome assembly of isolated myxobacteria.</title>
        <authorList>
            <person name="Stevens D.C."/>
        </authorList>
    </citation>
    <scope>NUCLEOTIDE SEQUENCE [LARGE SCALE GENOMIC DNA]</scope>
    <source>
        <strain evidence="8 9">SCHIC003</strain>
    </source>
</reference>
<dbReference type="CDD" id="cd05930">
    <property type="entry name" value="A_NRPS"/>
    <property type="match status" value="1"/>
</dbReference>
<dbReference type="Pfam" id="PF13193">
    <property type="entry name" value="AMP-binding_C"/>
    <property type="match status" value="1"/>
</dbReference>
<proteinExistence type="predicted"/>
<dbReference type="Gene3D" id="3.40.50.12780">
    <property type="entry name" value="N-terminal domain of ligase-like"/>
    <property type="match status" value="2"/>
</dbReference>
<dbReference type="InterPro" id="IPR001242">
    <property type="entry name" value="Condensation_dom"/>
</dbReference>
<evidence type="ECO:0000256" key="3">
    <source>
        <dbReference type="ARBA" id="ARBA00022553"/>
    </source>
</evidence>
<gene>
    <name evidence="8" type="ORF">JY572_07050</name>
</gene>
<dbReference type="SUPFAM" id="SSF56801">
    <property type="entry name" value="Acetyl-CoA synthetase-like"/>
    <property type="match status" value="2"/>
</dbReference>
<dbReference type="InterPro" id="IPR029058">
    <property type="entry name" value="AB_hydrolase_fold"/>
</dbReference>
<evidence type="ECO:0000256" key="2">
    <source>
        <dbReference type="ARBA" id="ARBA00022450"/>
    </source>
</evidence>
<dbReference type="InterPro" id="IPR010071">
    <property type="entry name" value="AA_adenyl_dom"/>
</dbReference>
<keyword evidence="3" id="KW-0597">Phosphoprotein</keyword>
<keyword evidence="2" id="KW-0596">Phosphopantetheine</keyword>
<dbReference type="Pfam" id="PF00501">
    <property type="entry name" value="AMP-binding"/>
    <property type="match status" value="2"/>
</dbReference>
<dbReference type="InterPro" id="IPR023213">
    <property type="entry name" value="CAT-like_dom_sf"/>
</dbReference>
<dbReference type="InterPro" id="IPR042099">
    <property type="entry name" value="ANL_N_sf"/>
</dbReference>
<dbReference type="EMBL" id="CP071091">
    <property type="protein sequence ID" value="QSQ15808.1"/>
    <property type="molecule type" value="Genomic_DNA"/>
</dbReference>
<dbReference type="CDD" id="cd05931">
    <property type="entry name" value="FAAL"/>
    <property type="match status" value="1"/>
</dbReference>
<dbReference type="PANTHER" id="PTHR45527:SF1">
    <property type="entry name" value="FATTY ACID SYNTHASE"/>
    <property type="match status" value="1"/>
</dbReference>